<name>A0A816KW06_BRANA</name>
<dbReference type="EMBL" id="HG994369">
    <property type="protein sequence ID" value="CAF1925042.1"/>
    <property type="molecule type" value="Genomic_DNA"/>
</dbReference>
<proteinExistence type="predicted"/>
<dbReference type="Proteomes" id="UP001295469">
    <property type="component" value="Chromosome C05"/>
</dbReference>
<dbReference type="AlphaFoldDB" id="A0A816KW06"/>
<reference evidence="1" key="1">
    <citation type="submission" date="2021-01" db="EMBL/GenBank/DDBJ databases">
        <authorList>
            <consortium name="Genoscope - CEA"/>
            <person name="William W."/>
        </authorList>
    </citation>
    <scope>NUCLEOTIDE SEQUENCE</scope>
</reference>
<accession>A0A816KW06</accession>
<protein>
    <submittedName>
        <fullName evidence="1">(rape) hypothetical protein</fullName>
    </submittedName>
</protein>
<organism evidence="1">
    <name type="scientific">Brassica napus</name>
    <name type="common">Rape</name>
    <dbReference type="NCBI Taxonomy" id="3708"/>
    <lineage>
        <taxon>Eukaryota</taxon>
        <taxon>Viridiplantae</taxon>
        <taxon>Streptophyta</taxon>
        <taxon>Embryophyta</taxon>
        <taxon>Tracheophyta</taxon>
        <taxon>Spermatophyta</taxon>
        <taxon>Magnoliopsida</taxon>
        <taxon>eudicotyledons</taxon>
        <taxon>Gunneridae</taxon>
        <taxon>Pentapetalae</taxon>
        <taxon>rosids</taxon>
        <taxon>malvids</taxon>
        <taxon>Brassicales</taxon>
        <taxon>Brassicaceae</taxon>
        <taxon>Brassiceae</taxon>
        <taxon>Brassica</taxon>
    </lineage>
</organism>
<evidence type="ECO:0000313" key="1">
    <source>
        <dbReference type="EMBL" id="CAF1925042.1"/>
    </source>
</evidence>
<feature type="non-terminal residue" evidence="1">
    <location>
        <position position="1"/>
    </location>
</feature>
<sequence>LSPISKPILSLNFPGEAQILAGKQFSDPYRNLSLRRRKRPSCKESK</sequence>
<gene>
    <name evidence="1" type="ORF">DARMORV10_C05P10170.1</name>
</gene>